<dbReference type="EMBL" id="OZ019893">
    <property type="protein sequence ID" value="CAK9189502.1"/>
    <property type="molecule type" value="Genomic_DNA"/>
</dbReference>
<evidence type="ECO:0000256" key="1">
    <source>
        <dbReference type="SAM" id="MobiDB-lite"/>
    </source>
</evidence>
<dbReference type="Proteomes" id="UP001497512">
    <property type="component" value="Chromosome 1"/>
</dbReference>
<protein>
    <recommendedName>
        <fullName evidence="4">Elongin-A</fullName>
    </recommendedName>
</protein>
<feature type="compositionally biased region" description="Basic residues" evidence="1">
    <location>
        <begin position="199"/>
        <end position="211"/>
    </location>
</feature>
<dbReference type="Pfam" id="PF06881">
    <property type="entry name" value="Elongin_A"/>
    <property type="match status" value="1"/>
</dbReference>
<feature type="compositionally biased region" description="Basic and acidic residues" evidence="1">
    <location>
        <begin position="138"/>
        <end position="148"/>
    </location>
</feature>
<dbReference type="PANTHER" id="PTHR47543">
    <property type="entry name" value="OS08G0169600 PROTEIN"/>
    <property type="match status" value="1"/>
</dbReference>
<organism evidence="2 3">
    <name type="scientific">Sphagnum troendelagicum</name>
    <dbReference type="NCBI Taxonomy" id="128251"/>
    <lineage>
        <taxon>Eukaryota</taxon>
        <taxon>Viridiplantae</taxon>
        <taxon>Streptophyta</taxon>
        <taxon>Embryophyta</taxon>
        <taxon>Bryophyta</taxon>
        <taxon>Sphagnophytina</taxon>
        <taxon>Sphagnopsida</taxon>
        <taxon>Sphagnales</taxon>
        <taxon>Sphagnaceae</taxon>
        <taxon>Sphagnum</taxon>
    </lineage>
</organism>
<gene>
    <name evidence="2" type="ORF">CSSPTR1EN2_LOCUS153</name>
</gene>
<dbReference type="Gene3D" id="6.10.250.3180">
    <property type="match status" value="1"/>
</dbReference>
<dbReference type="InterPro" id="IPR010684">
    <property type="entry name" value="RNA_pol_II_trans_fac_SIII_A"/>
</dbReference>
<sequence>MAPAAAERPSLLELCIRTACENVAHIGDVGSLPTQFVSRILQSCSGADQLRHIEVCSKRLDLSQVSDELWRRWFANDFGTTCAEYIIHTGERLGPQNPTPKWRRLHDEKRIRSQRNWRPPPPSPPPVEVCKKRRRNSKDKNVVVEELRISSVRRSPPAAAAAAAAGGSSSSSSKRQRRMGKMVTQATAKYKRREERLRKATAKRARAGARG</sequence>
<dbReference type="PANTHER" id="PTHR47543:SF2">
    <property type="entry name" value="RNA POLYMERASE II TRANSCRIPTION FACTOR SIII SUBUNIT A"/>
    <property type="match status" value="1"/>
</dbReference>
<evidence type="ECO:0000313" key="2">
    <source>
        <dbReference type="EMBL" id="CAK9189502.1"/>
    </source>
</evidence>
<evidence type="ECO:0008006" key="4">
    <source>
        <dbReference type="Google" id="ProtNLM"/>
    </source>
</evidence>
<proteinExistence type="predicted"/>
<accession>A0ABP0T892</accession>
<keyword evidence="3" id="KW-1185">Reference proteome</keyword>
<feature type="compositionally biased region" description="Pro residues" evidence="1">
    <location>
        <begin position="118"/>
        <end position="127"/>
    </location>
</feature>
<feature type="region of interest" description="Disordered" evidence="1">
    <location>
        <begin position="111"/>
        <end position="211"/>
    </location>
</feature>
<evidence type="ECO:0000313" key="3">
    <source>
        <dbReference type="Proteomes" id="UP001497512"/>
    </source>
</evidence>
<name>A0ABP0T892_9BRYO</name>
<reference evidence="2 3" key="1">
    <citation type="submission" date="2024-02" db="EMBL/GenBank/DDBJ databases">
        <authorList>
            <consortium name="ELIXIR-Norway"/>
            <consortium name="Elixir Norway"/>
        </authorList>
    </citation>
    <scope>NUCLEOTIDE SEQUENCE [LARGE SCALE GENOMIC DNA]</scope>
</reference>
<feature type="compositionally biased region" description="Low complexity" evidence="1">
    <location>
        <begin position="150"/>
        <end position="173"/>
    </location>
</feature>